<evidence type="ECO:0000313" key="3">
    <source>
        <dbReference type="EMBL" id="KAK3292367.1"/>
    </source>
</evidence>
<dbReference type="EMBL" id="JAUEPN010000007">
    <property type="protein sequence ID" value="KAK3292367.1"/>
    <property type="molecule type" value="Genomic_DNA"/>
</dbReference>
<feature type="transmembrane region" description="Helical" evidence="2">
    <location>
        <begin position="79"/>
        <end position="105"/>
    </location>
</feature>
<keyword evidence="2" id="KW-1133">Transmembrane helix</keyword>
<evidence type="ECO:0000256" key="2">
    <source>
        <dbReference type="SAM" id="Phobius"/>
    </source>
</evidence>
<keyword evidence="2" id="KW-0812">Transmembrane</keyword>
<proteinExistence type="predicted"/>
<organism evidence="3 4">
    <name type="scientific">Chaetomium fimeti</name>
    <dbReference type="NCBI Taxonomy" id="1854472"/>
    <lineage>
        <taxon>Eukaryota</taxon>
        <taxon>Fungi</taxon>
        <taxon>Dikarya</taxon>
        <taxon>Ascomycota</taxon>
        <taxon>Pezizomycotina</taxon>
        <taxon>Sordariomycetes</taxon>
        <taxon>Sordariomycetidae</taxon>
        <taxon>Sordariales</taxon>
        <taxon>Chaetomiaceae</taxon>
        <taxon>Chaetomium</taxon>
    </lineage>
</organism>
<comment type="caution">
    <text evidence="3">The sequence shown here is derived from an EMBL/GenBank/DDBJ whole genome shotgun (WGS) entry which is preliminary data.</text>
</comment>
<dbReference type="Proteomes" id="UP001278766">
    <property type="component" value="Unassembled WGS sequence"/>
</dbReference>
<keyword evidence="4" id="KW-1185">Reference proteome</keyword>
<dbReference type="AlphaFoldDB" id="A0AAE0LP93"/>
<protein>
    <recommendedName>
        <fullName evidence="5">Apple domain-containing protein</fullName>
    </recommendedName>
</protein>
<reference evidence="3" key="1">
    <citation type="journal article" date="2023" name="Mol. Phylogenet. Evol.">
        <title>Genome-scale phylogeny and comparative genomics of the fungal order Sordariales.</title>
        <authorList>
            <person name="Hensen N."/>
            <person name="Bonometti L."/>
            <person name="Westerberg I."/>
            <person name="Brannstrom I.O."/>
            <person name="Guillou S."/>
            <person name="Cros-Aarteil S."/>
            <person name="Calhoun S."/>
            <person name="Haridas S."/>
            <person name="Kuo A."/>
            <person name="Mondo S."/>
            <person name="Pangilinan J."/>
            <person name="Riley R."/>
            <person name="LaButti K."/>
            <person name="Andreopoulos B."/>
            <person name="Lipzen A."/>
            <person name="Chen C."/>
            <person name="Yan M."/>
            <person name="Daum C."/>
            <person name="Ng V."/>
            <person name="Clum A."/>
            <person name="Steindorff A."/>
            <person name="Ohm R.A."/>
            <person name="Martin F."/>
            <person name="Silar P."/>
            <person name="Natvig D.O."/>
            <person name="Lalanne C."/>
            <person name="Gautier V."/>
            <person name="Ament-Velasquez S.L."/>
            <person name="Kruys A."/>
            <person name="Hutchinson M.I."/>
            <person name="Powell A.J."/>
            <person name="Barry K."/>
            <person name="Miller A.N."/>
            <person name="Grigoriev I.V."/>
            <person name="Debuchy R."/>
            <person name="Gladieux P."/>
            <person name="Hiltunen Thoren M."/>
            <person name="Johannesson H."/>
        </authorList>
    </citation>
    <scope>NUCLEOTIDE SEQUENCE</scope>
    <source>
        <strain evidence="3">CBS 168.71</strain>
    </source>
</reference>
<name>A0AAE0LP93_9PEZI</name>
<reference evidence="3" key="2">
    <citation type="submission" date="2023-06" db="EMBL/GenBank/DDBJ databases">
        <authorList>
            <consortium name="Lawrence Berkeley National Laboratory"/>
            <person name="Haridas S."/>
            <person name="Hensen N."/>
            <person name="Bonometti L."/>
            <person name="Westerberg I."/>
            <person name="Brannstrom I.O."/>
            <person name="Guillou S."/>
            <person name="Cros-Aarteil S."/>
            <person name="Calhoun S."/>
            <person name="Kuo A."/>
            <person name="Mondo S."/>
            <person name="Pangilinan J."/>
            <person name="Riley R."/>
            <person name="Labutti K."/>
            <person name="Andreopoulos B."/>
            <person name="Lipzen A."/>
            <person name="Chen C."/>
            <person name="Yanf M."/>
            <person name="Daum C."/>
            <person name="Ng V."/>
            <person name="Clum A."/>
            <person name="Steindorff A."/>
            <person name="Ohm R."/>
            <person name="Martin F."/>
            <person name="Silar P."/>
            <person name="Natvig D."/>
            <person name="Lalanne C."/>
            <person name="Gautier V."/>
            <person name="Ament-Velasquez S.L."/>
            <person name="Kruys A."/>
            <person name="Hutchinson M.I."/>
            <person name="Powell A.J."/>
            <person name="Barry K."/>
            <person name="Miller A.N."/>
            <person name="Grigoriev I.V."/>
            <person name="Debuchy R."/>
            <person name="Gladieux P."/>
            <person name="Thoren M.H."/>
            <person name="Johannesson H."/>
        </authorList>
    </citation>
    <scope>NUCLEOTIDE SEQUENCE</scope>
    <source>
        <strain evidence="3">CBS 168.71</strain>
    </source>
</reference>
<keyword evidence="2" id="KW-0472">Membrane</keyword>
<gene>
    <name evidence="3" type="ORF">B0H64DRAFT_435135</name>
</gene>
<accession>A0AAE0LP93</accession>
<dbReference type="RefSeq" id="XP_062655881.1">
    <property type="nucleotide sequence ID" value="XM_062806122.1"/>
</dbReference>
<sequence length="278" mass="29861">MDAPEVVSGPERSLSHMLRRQPKLQIPPPVHSPVERTGSSGTAGGSMYEFYISKTEDEKETASVRPKSTTIWGYRRKRVILCLSLVIVILLATIGGGVGGGLAAANARRASNSNPMILMMPTTVTMMPTATGAVPSSTPTADDREIASDTNIRVPTRGIIDFDCGRISMNRQVVTLGTSSWGFDVNCMMDYIGPGVDLAGMTAYAFGDCIKACAMFNKFARNNTCLGVFFNANLTTSLPMHNANCFLKSYLPQMSPERDLAAAASLGSSPQFMKRDGD</sequence>
<evidence type="ECO:0008006" key="5">
    <source>
        <dbReference type="Google" id="ProtNLM"/>
    </source>
</evidence>
<evidence type="ECO:0000256" key="1">
    <source>
        <dbReference type="SAM" id="MobiDB-lite"/>
    </source>
</evidence>
<feature type="region of interest" description="Disordered" evidence="1">
    <location>
        <begin position="1"/>
        <end position="42"/>
    </location>
</feature>
<evidence type="ECO:0000313" key="4">
    <source>
        <dbReference type="Proteomes" id="UP001278766"/>
    </source>
</evidence>
<dbReference type="GeneID" id="87843070"/>